<dbReference type="PANTHER" id="PTHR11515:SF11">
    <property type="entry name" value="LUTROPIN SUBUNIT BETA"/>
    <property type="match status" value="1"/>
</dbReference>
<dbReference type="InterPro" id="IPR029034">
    <property type="entry name" value="Cystine-knot_cytokine"/>
</dbReference>
<feature type="domain" description="Glycoprotein hormone subunit beta" evidence="9">
    <location>
        <begin position="71"/>
        <end position="174"/>
    </location>
</feature>
<dbReference type="SUPFAM" id="SSF57501">
    <property type="entry name" value="Cystine-knot cytokines"/>
    <property type="match status" value="1"/>
</dbReference>
<evidence type="ECO:0000313" key="10">
    <source>
        <dbReference type="EMBL" id="CAI5790030.1"/>
    </source>
</evidence>
<dbReference type="InterPro" id="IPR018245">
    <property type="entry name" value="Gonadotropin_bsu_CS"/>
</dbReference>
<feature type="transmembrane region" description="Helical" evidence="8">
    <location>
        <begin position="35"/>
        <end position="54"/>
    </location>
</feature>
<keyword evidence="3" id="KW-0964">Secreted</keyword>
<keyword evidence="4 7" id="KW-0372">Hormone</keyword>
<dbReference type="Proteomes" id="UP001178461">
    <property type="component" value="Chromosome 13"/>
</dbReference>
<name>A0AA35PL98_9SAUR</name>
<comment type="subcellular location">
    <subcellularLocation>
        <location evidence="1 7">Secreted</location>
    </subcellularLocation>
</comment>
<dbReference type="GO" id="GO:0005737">
    <property type="term" value="C:cytoplasm"/>
    <property type="evidence" value="ECO:0007669"/>
    <property type="project" value="TreeGrafter"/>
</dbReference>
<comment type="similarity">
    <text evidence="2 7">Belongs to the glycoprotein hormones subunit beta family.</text>
</comment>
<evidence type="ECO:0000256" key="6">
    <source>
        <dbReference type="ARBA" id="ARBA00023180"/>
    </source>
</evidence>
<dbReference type="FunFam" id="2.10.90.10:FF:000007">
    <property type="entry name" value="Luteinizing hormone beta subunit"/>
    <property type="match status" value="1"/>
</dbReference>
<dbReference type="GO" id="GO:0007186">
    <property type="term" value="P:G protein-coupled receptor signaling pathway"/>
    <property type="evidence" value="ECO:0007669"/>
    <property type="project" value="TreeGrafter"/>
</dbReference>
<dbReference type="Pfam" id="PF00007">
    <property type="entry name" value="Cys_knot"/>
    <property type="match status" value="1"/>
</dbReference>
<keyword evidence="8" id="KW-0472">Membrane</keyword>
<keyword evidence="6" id="KW-0325">Glycoprotein</keyword>
<dbReference type="GO" id="GO:0005179">
    <property type="term" value="F:hormone activity"/>
    <property type="evidence" value="ECO:0007669"/>
    <property type="project" value="UniProtKB-KW"/>
</dbReference>
<dbReference type="CDD" id="cd00069">
    <property type="entry name" value="GHB_like"/>
    <property type="match status" value="1"/>
</dbReference>
<evidence type="ECO:0000256" key="4">
    <source>
        <dbReference type="ARBA" id="ARBA00022702"/>
    </source>
</evidence>
<dbReference type="InterPro" id="IPR001545">
    <property type="entry name" value="Gonadotropin_bsu"/>
</dbReference>
<evidence type="ECO:0000256" key="8">
    <source>
        <dbReference type="SAM" id="Phobius"/>
    </source>
</evidence>
<evidence type="ECO:0000256" key="7">
    <source>
        <dbReference type="RuleBase" id="RU004069"/>
    </source>
</evidence>
<keyword evidence="8" id="KW-1133">Transmembrane helix</keyword>
<evidence type="ECO:0000256" key="5">
    <source>
        <dbReference type="ARBA" id="ARBA00023157"/>
    </source>
</evidence>
<organism evidence="10 11">
    <name type="scientific">Podarcis lilfordi</name>
    <name type="common">Lilford's wall lizard</name>
    <dbReference type="NCBI Taxonomy" id="74358"/>
    <lineage>
        <taxon>Eukaryota</taxon>
        <taxon>Metazoa</taxon>
        <taxon>Chordata</taxon>
        <taxon>Craniata</taxon>
        <taxon>Vertebrata</taxon>
        <taxon>Euteleostomi</taxon>
        <taxon>Lepidosauria</taxon>
        <taxon>Squamata</taxon>
        <taxon>Bifurcata</taxon>
        <taxon>Unidentata</taxon>
        <taxon>Episquamata</taxon>
        <taxon>Laterata</taxon>
        <taxon>Lacertibaenia</taxon>
        <taxon>Lacertidae</taxon>
        <taxon>Podarcis</taxon>
    </lineage>
</organism>
<evidence type="ECO:0000256" key="1">
    <source>
        <dbReference type="ARBA" id="ARBA00004613"/>
    </source>
</evidence>
<evidence type="ECO:0000259" key="9">
    <source>
        <dbReference type="Pfam" id="PF00007"/>
    </source>
</evidence>
<accession>A0AA35PL98</accession>
<dbReference type="SMART" id="SM00068">
    <property type="entry name" value="GHB"/>
    <property type="match status" value="1"/>
</dbReference>
<evidence type="ECO:0000313" key="11">
    <source>
        <dbReference type="Proteomes" id="UP001178461"/>
    </source>
</evidence>
<gene>
    <name evidence="10" type="ORF">PODLI_1B002569</name>
</gene>
<keyword evidence="11" id="KW-1185">Reference proteome</keyword>
<reference evidence="10" key="1">
    <citation type="submission" date="2022-12" db="EMBL/GenBank/DDBJ databases">
        <authorList>
            <person name="Alioto T."/>
            <person name="Alioto T."/>
            <person name="Gomez Garrido J."/>
        </authorList>
    </citation>
    <scope>NUCLEOTIDE SEQUENCE</scope>
</reference>
<dbReference type="Gene3D" id="2.10.90.10">
    <property type="entry name" value="Cystine-knot cytokines"/>
    <property type="match status" value="1"/>
</dbReference>
<dbReference type="EMBL" id="OX395138">
    <property type="protein sequence ID" value="CAI5790030.1"/>
    <property type="molecule type" value="Genomic_DNA"/>
</dbReference>
<dbReference type="InterPro" id="IPR006208">
    <property type="entry name" value="Glyco_hormone_CN"/>
</dbReference>
<keyword evidence="8" id="KW-0812">Transmembrane</keyword>
<proteinExistence type="inferred from homology"/>
<dbReference type="PANTHER" id="PTHR11515">
    <property type="entry name" value="GLYCOPROTEIN HORMONE BETA CHAIN"/>
    <property type="match status" value="1"/>
</dbReference>
<sequence length="181" mass="19790">MKLIQECEPGFGGGYPWHVLPRTSKCVGPALKWEAFLFTVGKILLLAAFFLLVATPTASRRSNAGITSHTPACRPINVTIAAEKEDCLVCMPITTTICSGYCETREMLLKDERIVFNQRVCTYKEVRYETMLLRGCPAGVDPIFTYPVAVSCHCDLCKVASSDCTVQGTGPNSCSNPNPFV</sequence>
<dbReference type="PROSITE" id="PS00261">
    <property type="entry name" value="GLYCO_HORMONE_BETA_1"/>
    <property type="match status" value="1"/>
</dbReference>
<dbReference type="AlphaFoldDB" id="A0AA35PL98"/>
<dbReference type="PROSITE" id="PS00689">
    <property type="entry name" value="GLYCO_HORMONE_BETA_2"/>
    <property type="match status" value="1"/>
</dbReference>
<protein>
    <submittedName>
        <fullName evidence="10">Lutropin subunit beta-like</fullName>
    </submittedName>
</protein>
<evidence type="ECO:0000256" key="3">
    <source>
        <dbReference type="ARBA" id="ARBA00022525"/>
    </source>
</evidence>
<evidence type="ECO:0000256" key="2">
    <source>
        <dbReference type="ARBA" id="ARBA00006552"/>
    </source>
</evidence>
<keyword evidence="5" id="KW-1015">Disulfide bond</keyword>
<dbReference type="GO" id="GO:0005615">
    <property type="term" value="C:extracellular space"/>
    <property type="evidence" value="ECO:0007669"/>
    <property type="project" value="TreeGrafter"/>
</dbReference>